<dbReference type="FunFam" id="3.40.50.300:FF:001119">
    <property type="entry name" value="Iron-sulfur cluster carrier protein"/>
    <property type="match status" value="1"/>
</dbReference>
<dbReference type="GO" id="GO:0005829">
    <property type="term" value="C:cytosol"/>
    <property type="evidence" value="ECO:0007669"/>
    <property type="project" value="TreeGrafter"/>
</dbReference>
<dbReference type="InterPro" id="IPR033756">
    <property type="entry name" value="YlxH/NBP35"/>
</dbReference>
<keyword evidence="2 6" id="KW-0547">Nucleotide-binding</keyword>
<dbReference type="Gene3D" id="3.40.50.300">
    <property type="entry name" value="P-loop containing nucleotide triphosphate hydrolases"/>
    <property type="match status" value="1"/>
</dbReference>
<dbReference type="GO" id="GO:0046872">
    <property type="term" value="F:metal ion binding"/>
    <property type="evidence" value="ECO:0007669"/>
    <property type="project" value="UniProtKB-KW"/>
</dbReference>
<dbReference type="Proteomes" id="UP000002710">
    <property type="component" value="Chromosome"/>
</dbReference>
<evidence type="ECO:0000256" key="4">
    <source>
        <dbReference type="ARBA" id="ARBA00023004"/>
    </source>
</evidence>
<evidence type="ECO:0000313" key="9">
    <source>
        <dbReference type="EMBL" id="ABB39996.1"/>
    </source>
</evidence>
<dbReference type="GO" id="GO:0005524">
    <property type="term" value="F:ATP binding"/>
    <property type="evidence" value="ECO:0007669"/>
    <property type="project" value="UniProtKB-UniRule"/>
</dbReference>
<keyword evidence="1 6" id="KW-0479">Metal-binding</keyword>
<keyword evidence="5 6" id="KW-0411">Iron-sulfur</keyword>
<keyword evidence="6" id="KW-0378">Hydrolase</keyword>
<dbReference type="PANTHER" id="PTHR23264">
    <property type="entry name" value="NUCLEOTIDE-BINDING PROTEIN NBP35 YEAST -RELATED"/>
    <property type="match status" value="1"/>
</dbReference>
<name>Q30WF0_OLEA2</name>
<feature type="binding site" evidence="6">
    <location>
        <begin position="45"/>
        <end position="52"/>
    </location>
    <ligand>
        <name>ATP</name>
        <dbReference type="ChEBI" id="CHEBI:30616"/>
    </ligand>
</feature>
<dbReference type="RefSeq" id="WP_011368949.1">
    <property type="nucleotide sequence ID" value="NC_007519.1"/>
</dbReference>
<feature type="domain" description="Dinitrogenase iron-molybdenum cofactor biosynthesis" evidence="8">
    <location>
        <begin position="314"/>
        <end position="402"/>
    </location>
</feature>
<dbReference type="Pfam" id="PF10609">
    <property type="entry name" value="ParA"/>
    <property type="match status" value="1"/>
</dbReference>
<dbReference type="CDD" id="cd00851">
    <property type="entry name" value="MTH1175"/>
    <property type="match status" value="1"/>
</dbReference>
<evidence type="ECO:0000256" key="1">
    <source>
        <dbReference type="ARBA" id="ARBA00022723"/>
    </source>
</evidence>
<accession>Q30WF0</accession>
<evidence type="ECO:0000256" key="3">
    <source>
        <dbReference type="ARBA" id="ARBA00022840"/>
    </source>
</evidence>
<dbReference type="SUPFAM" id="SSF53146">
    <property type="entry name" value="Nitrogenase accessory factor-like"/>
    <property type="match status" value="1"/>
</dbReference>
<keyword evidence="3 6" id="KW-0067">ATP-binding</keyword>
<feature type="region of interest" description="Disordered" evidence="7">
    <location>
        <begin position="1"/>
        <end position="24"/>
    </location>
</feature>
<dbReference type="NCBIfam" id="NF041136">
    <property type="entry name" value="MrpORP"/>
    <property type="match status" value="1"/>
</dbReference>
<feature type="compositionally biased region" description="Low complexity" evidence="7">
    <location>
        <begin position="1"/>
        <end position="18"/>
    </location>
</feature>
<dbReference type="EMBL" id="CP000112">
    <property type="protein sequence ID" value="ABB39996.1"/>
    <property type="molecule type" value="Genomic_DNA"/>
</dbReference>
<evidence type="ECO:0000256" key="5">
    <source>
        <dbReference type="ARBA" id="ARBA00023014"/>
    </source>
</evidence>
<dbReference type="HAMAP" id="MF_02040">
    <property type="entry name" value="Mrp_NBP35"/>
    <property type="match status" value="1"/>
</dbReference>
<protein>
    <recommendedName>
        <fullName evidence="6">Iron-sulfur cluster carrier protein</fullName>
    </recommendedName>
</protein>
<dbReference type="InterPro" id="IPR033913">
    <property type="entry name" value="MTH1175_dom"/>
</dbReference>
<evidence type="ECO:0000256" key="7">
    <source>
        <dbReference type="SAM" id="MobiDB-lite"/>
    </source>
</evidence>
<dbReference type="KEGG" id="dde:Dde_3202"/>
<dbReference type="InterPro" id="IPR036105">
    <property type="entry name" value="DiNase_FeMo-co_biosyn_sf"/>
</dbReference>
<dbReference type="GO" id="GO:0140663">
    <property type="term" value="F:ATP-dependent FeS chaperone activity"/>
    <property type="evidence" value="ECO:0007669"/>
    <property type="project" value="InterPro"/>
</dbReference>
<sequence>MSESCGCSAGGNCSSGGCHENKSPEDLRLESSVSRIRNKVVVMSGKGGVGKSTIAANIAVSLALAGQKVGLLDVDVHGPSIPRLLGLDKAEIRMEERSLLPVPWNANLSVMSVGFMIPDPQQAVIWRGPVKMGFIKQMLSEVAWGDLDFLVVDCPPGTGDEPLSVLQLLGTDARAVIVTTPQAVAVDDVRRSIGFCRELGNPIAGVVENMSGFACPQCDHVEPLFGQGGGEALAKETNVPFLGAVPATSLMSRCGDKGLVFVQAQPENPVAEAIGRIVKPLLAHAGTLHEREGAVPAPQAEGTVKVALPLANGSLCQHFGHCEQFAIVTADTTAKTVLGTENITPPPHEPGVLPRFLAEQGVNVVLAGGMGARAQSLFTGQGINVVTGISGGSPHEVVSAWMQGSLTAGANTCDH</sequence>
<evidence type="ECO:0000256" key="2">
    <source>
        <dbReference type="ARBA" id="ARBA00022741"/>
    </source>
</evidence>
<dbReference type="InterPro" id="IPR027417">
    <property type="entry name" value="P-loop_NTPase"/>
</dbReference>
<dbReference type="InterPro" id="IPR003731">
    <property type="entry name" value="Di-Nase_FeMo-co_biosynth"/>
</dbReference>
<organism evidence="9 10">
    <name type="scientific">Oleidesulfovibrio alaskensis (strain ATCC BAA-1058 / DSM 17464 / G20)</name>
    <name type="common">Desulfovibrio alaskensis</name>
    <dbReference type="NCBI Taxonomy" id="207559"/>
    <lineage>
        <taxon>Bacteria</taxon>
        <taxon>Pseudomonadati</taxon>
        <taxon>Thermodesulfobacteriota</taxon>
        <taxon>Desulfovibrionia</taxon>
        <taxon>Desulfovibrionales</taxon>
        <taxon>Desulfovibrionaceae</taxon>
        <taxon>Oleidesulfovibrio</taxon>
    </lineage>
</organism>
<keyword evidence="10" id="KW-1185">Reference proteome</keyword>
<dbReference type="STRING" id="207559.Dde_3202"/>
<evidence type="ECO:0000313" key="10">
    <source>
        <dbReference type="Proteomes" id="UP000002710"/>
    </source>
</evidence>
<keyword evidence="4 6" id="KW-0408">Iron</keyword>
<reference evidence="9 10" key="1">
    <citation type="journal article" date="2011" name="J. Bacteriol.">
        <title>Complete genome sequence and updated annotation of Desulfovibrio alaskensis G20.</title>
        <authorList>
            <person name="Hauser L.J."/>
            <person name="Land M.L."/>
            <person name="Brown S.D."/>
            <person name="Larimer F."/>
            <person name="Keller K.L."/>
            <person name="Rapp-Giles B.J."/>
            <person name="Price M.N."/>
            <person name="Lin M."/>
            <person name="Bruce D.C."/>
            <person name="Detter J.C."/>
            <person name="Tapia R."/>
            <person name="Han C.S."/>
            <person name="Goodwin L.A."/>
            <person name="Cheng J.F."/>
            <person name="Pitluck S."/>
            <person name="Copeland A."/>
            <person name="Lucas S."/>
            <person name="Nolan M."/>
            <person name="Lapidus A.L."/>
            <person name="Palumbo A.V."/>
            <person name="Wall J.D."/>
        </authorList>
    </citation>
    <scope>NUCLEOTIDE SEQUENCE [LARGE SCALE GENOMIC DNA]</scope>
    <source>
        <strain evidence="10">ATCC BAA 1058 / DSM 17464 / G20</strain>
    </source>
</reference>
<dbReference type="eggNOG" id="COG0489">
    <property type="taxonomic scope" value="Bacteria"/>
</dbReference>
<dbReference type="AlphaFoldDB" id="Q30WF0"/>
<dbReference type="PROSITE" id="PS01215">
    <property type="entry name" value="MRP"/>
    <property type="match status" value="1"/>
</dbReference>
<dbReference type="Pfam" id="PF02579">
    <property type="entry name" value="Nitro_FeMo-Co"/>
    <property type="match status" value="1"/>
</dbReference>
<dbReference type="GO" id="GO:0051536">
    <property type="term" value="F:iron-sulfur cluster binding"/>
    <property type="evidence" value="ECO:0007669"/>
    <property type="project" value="UniProtKB-UniRule"/>
</dbReference>
<dbReference type="GO" id="GO:0016887">
    <property type="term" value="F:ATP hydrolysis activity"/>
    <property type="evidence" value="ECO:0007669"/>
    <property type="project" value="UniProtKB-UniRule"/>
</dbReference>
<dbReference type="Gene3D" id="3.30.420.130">
    <property type="entry name" value="Dinitrogenase iron-molybdenum cofactor biosynthesis domain"/>
    <property type="match status" value="1"/>
</dbReference>
<evidence type="ECO:0000259" key="8">
    <source>
        <dbReference type="Pfam" id="PF02579"/>
    </source>
</evidence>
<dbReference type="HOGENOM" id="CLU_024839_8_0_7"/>
<dbReference type="SUPFAM" id="SSF52540">
    <property type="entry name" value="P-loop containing nucleoside triphosphate hydrolases"/>
    <property type="match status" value="1"/>
</dbReference>
<proteinExistence type="inferred from homology"/>
<comment type="similarity">
    <text evidence="6">Belongs to the Mrp/NBP35 ATP-binding proteins family.</text>
</comment>
<comment type="subunit">
    <text evidence="6">Homodimer.</text>
</comment>
<dbReference type="InterPro" id="IPR000808">
    <property type="entry name" value="Mrp-like_CS"/>
</dbReference>
<dbReference type="GO" id="GO:0016226">
    <property type="term" value="P:iron-sulfur cluster assembly"/>
    <property type="evidence" value="ECO:0007669"/>
    <property type="project" value="InterPro"/>
</dbReference>
<evidence type="ECO:0000256" key="6">
    <source>
        <dbReference type="HAMAP-Rule" id="MF_02040"/>
    </source>
</evidence>
<dbReference type="PANTHER" id="PTHR23264:SF19">
    <property type="entry name" value="CYTOSOLIC FE-S CLUSTER ASSEMBLY FACTOR NUBP2"/>
    <property type="match status" value="1"/>
</dbReference>
<dbReference type="CDD" id="cd02037">
    <property type="entry name" value="Mrp_NBP35"/>
    <property type="match status" value="1"/>
</dbReference>
<comment type="function">
    <text evidence="6">Binds and transfers iron-sulfur (Fe-S) clusters to target apoproteins. Can hydrolyze ATP.</text>
</comment>
<gene>
    <name evidence="9" type="ordered locus">Dde_3202</name>
</gene>
<dbReference type="InterPro" id="IPR019591">
    <property type="entry name" value="Mrp/NBP35_ATP-bd"/>
</dbReference>